<evidence type="ECO:0000256" key="10">
    <source>
        <dbReference type="ARBA" id="ARBA00055062"/>
    </source>
</evidence>
<dbReference type="PANTHER" id="PTHR24089">
    <property type="entry name" value="SOLUTE CARRIER FAMILY 25"/>
    <property type="match status" value="1"/>
</dbReference>
<dbReference type="EMBL" id="CM009753">
    <property type="protein sequence ID" value="PUZ56160.1"/>
    <property type="molecule type" value="Genomic_DNA"/>
</dbReference>
<evidence type="ECO:0000256" key="5">
    <source>
        <dbReference type="ARBA" id="ARBA00022737"/>
    </source>
</evidence>
<feature type="repeat" description="Solcar" evidence="11">
    <location>
        <begin position="27"/>
        <end position="113"/>
    </location>
</feature>
<dbReference type="InterPro" id="IPR023395">
    <property type="entry name" value="MCP_dom_sf"/>
</dbReference>
<evidence type="ECO:0000256" key="12">
    <source>
        <dbReference type="RuleBase" id="RU000488"/>
    </source>
</evidence>
<dbReference type="GO" id="GO:0015228">
    <property type="term" value="F:coenzyme A transmembrane transporter activity"/>
    <property type="evidence" value="ECO:0007669"/>
    <property type="project" value="UniProtKB-ARBA"/>
</dbReference>
<dbReference type="AlphaFoldDB" id="A0A2T7DKQ8"/>
<dbReference type="FunFam" id="1.50.40.10:FF:000014">
    <property type="entry name" value="mitochondrial coenzyme A transporter SLC25A42"/>
    <property type="match status" value="1"/>
</dbReference>
<keyword evidence="7" id="KW-1133">Transmembrane helix</keyword>
<dbReference type="GO" id="GO:1990559">
    <property type="term" value="P:mitochondrial coenzyme A transmembrane transport"/>
    <property type="evidence" value="ECO:0007669"/>
    <property type="project" value="UniProtKB-ARBA"/>
</dbReference>
<dbReference type="InterPro" id="IPR018108">
    <property type="entry name" value="MCP_transmembrane"/>
</dbReference>
<dbReference type="OrthoDB" id="270584at2759"/>
<dbReference type="STRING" id="1504633.A0A2T7DKQ8"/>
<keyword evidence="5" id="KW-0677">Repeat</keyword>
<evidence type="ECO:0000256" key="1">
    <source>
        <dbReference type="ARBA" id="ARBA00004448"/>
    </source>
</evidence>
<keyword evidence="6" id="KW-0999">Mitochondrion inner membrane</keyword>
<dbReference type="GO" id="GO:0005743">
    <property type="term" value="C:mitochondrial inner membrane"/>
    <property type="evidence" value="ECO:0007669"/>
    <property type="project" value="UniProtKB-SubCell"/>
</dbReference>
<evidence type="ECO:0000256" key="7">
    <source>
        <dbReference type="ARBA" id="ARBA00022989"/>
    </source>
</evidence>
<dbReference type="SUPFAM" id="SSF103506">
    <property type="entry name" value="Mitochondrial carrier"/>
    <property type="match status" value="1"/>
</dbReference>
<reference evidence="13 14" key="1">
    <citation type="submission" date="2018-04" db="EMBL/GenBank/DDBJ databases">
        <title>WGS assembly of Panicum hallii var. hallii HAL2.</title>
        <authorList>
            <person name="Lovell J."/>
            <person name="Jenkins J."/>
            <person name="Lowry D."/>
            <person name="Mamidi S."/>
            <person name="Sreedasyam A."/>
            <person name="Weng X."/>
            <person name="Barry K."/>
            <person name="Bonette J."/>
            <person name="Campitelli B."/>
            <person name="Daum C."/>
            <person name="Gordon S."/>
            <person name="Gould B."/>
            <person name="Lipzen A."/>
            <person name="MacQueen A."/>
            <person name="Palacio-Mejia J."/>
            <person name="Plott C."/>
            <person name="Shakirov E."/>
            <person name="Shu S."/>
            <person name="Yoshinaga Y."/>
            <person name="Zane M."/>
            <person name="Rokhsar D."/>
            <person name="Grimwood J."/>
            <person name="Schmutz J."/>
            <person name="Juenger T."/>
        </authorList>
    </citation>
    <scope>NUCLEOTIDE SEQUENCE [LARGE SCALE GENOMIC DNA]</scope>
    <source>
        <strain evidence="14">cv. HAL2</strain>
    </source>
</reference>
<accession>A0A2T7DKQ8</accession>
<dbReference type="PROSITE" id="PS50920">
    <property type="entry name" value="SOLCAR"/>
    <property type="match status" value="3"/>
</dbReference>
<evidence type="ECO:0000256" key="2">
    <source>
        <dbReference type="ARBA" id="ARBA00006375"/>
    </source>
</evidence>
<evidence type="ECO:0000256" key="9">
    <source>
        <dbReference type="ARBA" id="ARBA00023136"/>
    </source>
</evidence>
<dbReference type="Gene3D" id="1.50.40.10">
    <property type="entry name" value="Mitochondrial carrier domain"/>
    <property type="match status" value="1"/>
</dbReference>
<organism evidence="13 14">
    <name type="scientific">Panicum hallii var. hallii</name>
    <dbReference type="NCBI Taxonomy" id="1504633"/>
    <lineage>
        <taxon>Eukaryota</taxon>
        <taxon>Viridiplantae</taxon>
        <taxon>Streptophyta</taxon>
        <taxon>Embryophyta</taxon>
        <taxon>Tracheophyta</taxon>
        <taxon>Spermatophyta</taxon>
        <taxon>Magnoliopsida</taxon>
        <taxon>Liliopsida</taxon>
        <taxon>Poales</taxon>
        <taxon>Poaceae</taxon>
        <taxon>PACMAD clade</taxon>
        <taxon>Panicoideae</taxon>
        <taxon>Panicodae</taxon>
        <taxon>Paniceae</taxon>
        <taxon>Panicinae</taxon>
        <taxon>Panicum</taxon>
        <taxon>Panicum sect. Panicum</taxon>
    </lineage>
</organism>
<feature type="repeat" description="Solcar" evidence="11">
    <location>
        <begin position="124"/>
        <end position="224"/>
    </location>
</feature>
<comment type="similarity">
    <text evidence="2 12">Belongs to the mitochondrial carrier (TC 2.A.29) family.</text>
</comment>
<feature type="repeat" description="Solcar" evidence="11">
    <location>
        <begin position="231"/>
        <end position="324"/>
    </location>
</feature>
<dbReference type="Gramene" id="PUZ56160">
    <property type="protein sequence ID" value="PUZ56160"/>
    <property type="gene ID" value="GQ55_5G273500"/>
</dbReference>
<evidence type="ECO:0000256" key="8">
    <source>
        <dbReference type="ARBA" id="ARBA00023128"/>
    </source>
</evidence>
<evidence type="ECO:0000256" key="6">
    <source>
        <dbReference type="ARBA" id="ARBA00022792"/>
    </source>
</evidence>
<keyword evidence="3 12" id="KW-0813">Transport</keyword>
<keyword evidence="9 11" id="KW-0472">Membrane</keyword>
<dbReference type="Pfam" id="PF00153">
    <property type="entry name" value="Mito_carr"/>
    <property type="match status" value="3"/>
</dbReference>
<comment type="subcellular location">
    <subcellularLocation>
        <location evidence="1">Mitochondrion inner membrane</location>
        <topology evidence="1">Multi-pass membrane protein</topology>
    </subcellularLocation>
</comment>
<comment type="function">
    <text evidence="10">Required for the accumulation of coenzyme A in the mitochondrial matrix.</text>
</comment>
<evidence type="ECO:0000256" key="11">
    <source>
        <dbReference type="PROSITE-ProRule" id="PRU00282"/>
    </source>
</evidence>
<dbReference type="PRINTS" id="PR00926">
    <property type="entry name" value="MITOCARRIER"/>
</dbReference>
<protein>
    <submittedName>
        <fullName evidence="13">Uncharacterized protein</fullName>
    </submittedName>
</protein>
<evidence type="ECO:0000313" key="13">
    <source>
        <dbReference type="EMBL" id="PUZ56160.1"/>
    </source>
</evidence>
<proteinExistence type="inferred from homology"/>
<evidence type="ECO:0000313" key="14">
    <source>
        <dbReference type="Proteomes" id="UP000244336"/>
    </source>
</evidence>
<keyword evidence="8" id="KW-0496">Mitochondrion</keyword>
<keyword evidence="4 11" id="KW-0812">Transmembrane</keyword>
<gene>
    <name evidence="13" type="ORF">GQ55_5G273500</name>
</gene>
<sequence>MGSSQESTFSSASAAAQVNASALDLLPVYAKELIAGGAAGAFAKTAVAPLERVKILLQTRTESFQSLGILQSLRKLWQYEGVRGFYKGNGASVLRIVPYAALHYMTYEQYRCWILNNFAPSVGTGPVVDLLAGSAAGGTAVLCTYPLDLARTKLAYQVSNVGQSGNALGNSGQQQTYNGIKDVFKTVYKEGGARSLYRGVGPTLIGILPYAGLKFYIYEDLKSRVPEDYKKSVILKLSCGALAGLFGQTLTYPLDVVRRQMQVQSKQPQNSCDGFRIKGTYQGLLLIIRCQGWRQLFAGLSLNYVKVVPSVAIGFTTYDMMKALLGVPPRERVHASGEQNLSNSMAKNPRKSSRFFGSSFSTSRFSFGCGGGLLLLHGCDDSLNFFYCLLQHIRFFSLVGRGAVVDVLRWLAFLCFRFRLRFFIFGSCSRKG</sequence>
<keyword evidence="14" id="KW-1185">Reference proteome</keyword>
<evidence type="ECO:0000256" key="3">
    <source>
        <dbReference type="ARBA" id="ARBA00022448"/>
    </source>
</evidence>
<name>A0A2T7DKQ8_9POAL</name>
<dbReference type="InterPro" id="IPR002067">
    <property type="entry name" value="MCP"/>
</dbReference>
<evidence type="ECO:0000256" key="4">
    <source>
        <dbReference type="ARBA" id="ARBA00022692"/>
    </source>
</evidence>
<dbReference type="Proteomes" id="UP000244336">
    <property type="component" value="Chromosome 5"/>
</dbReference>